<comment type="pathway">
    <text evidence="7 9">tRNA modification; N(7)-methylguanine-tRNA biosynthesis.</text>
</comment>
<evidence type="ECO:0000256" key="5">
    <source>
        <dbReference type="ARBA" id="ARBA00022691"/>
    </source>
</evidence>
<dbReference type="PANTHER" id="PTHR23417:SF14">
    <property type="entry name" value="PENTACOTRIPEPTIDE-REPEAT REGION OF PRORP DOMAIN-CONTAINING PROTEIN"/>
    <property type="match status" value="1"/>
</dbReference>
<dbReference type="Pfam" id="PF02390">
    <property type="entry name" value="Methyltransf_4"/>
    <property type="match status" value="1"/>
</dbReference>
<evidence type="ECO:0000256" key="4">
    <source>
        <dbReference type="ARBA" id="ARBA00022679"/>
    </source>
</evidence>
<comment type="caution">
    <text evidence="9">Lacks conserved residue(s) required for the propagation of feature annotation.</text>
</comment>
<dbReference type="CDD" id="cd02440">
    <property type="entry name" value="AdoMet_MTases"/>
    <property type="match status" value="1"/>
</dbReference>
<dbReference type="PROSITE" id="PS51625">
    <property type="entry name" value="SAM_MT_TRMB"/>
    <property type="match status" value="1"/>
</dbReference>
<dbReference type="EMBL" id="MZGW01000002">
    <property type="protein sequence ID" value="OPJ56494.1"/>
    <property type="molecule type" value="Genomic_DNA"/>
</dbReference>
<evidence type="ECO:0000313" key="11">
    <source>
        <dbReference type="Proteomes" id="UP000190140"/>
    </source>
</evidence>
<dbReference type="HAMAP" id="MF_01057">
    <property type="entry name" value="tRNA_methyltr_TrmB"/>
    <property type="match status" value="1"/>
</dbReference>
<evidence type="ECO:0000256" key="9">
    <source>
        <dbReference type="HAMAP-Rule" id="MF_01057"/>
    </source>
</evidence>
<gene>
    <name evidence="9 10" type="primary">trmB</name>
    <name evidence="10" type="ORF">CLOTH_08990</name>
</gene>
<dbReference type="InterPro" id="IPR055361">
    <property type="entry name" value="tRNA_methyltr_TrmB_bact"/>
</dbReference>
<accession>A0A1V4I9D4</accession>
<dbReference type="STRING" id="29349.CLOTH_08990"/>
<keyword evidence="4 9" id="KW-0808">Transferase</keyword>
<dbReference type="Proteomes" id="UP000190140">
    <property type="component" value="Unassembled WGS sequence"/>
</dbReference>
<evidence type="ECO:0000256" key="1">
    <source>
        <dbReference type="ARBA" id="ARBA00000142"/>
    </source>
</evidence>
<feature type="binding site" evidence="9">
    <location>
        <begin position="193"/>
        <end position="196"/>
    </location>
    <ligand>
        <name>substrate</name>
    </ligand>
</feature>
<feature type="binding site" evidence="9">
    <location>
        <position position="69"/>
    </location>
    <ligand>
        <name>S-adenosyl-L-methionine</name>
        <dbReference type="ChEBI" id="CHEBI:59789"/>
    </ligand>
</feature>
<comment type="caution">
    <text evidence="10">The sequence shown here is derived from an EMBL/GenBank/DDBJ whole genome shotgun (WGS) entry which is preliminary data.</text>
</comment>
<evidence type="ECO:0000313" key="10">
    <source>
        <dbReference type="EMBL" id="OPJ56494.1"/>
    </source>
</evidence>
<dbReference type="FunFam" id="3.40.50.150:FF:000035">
    <property type="entry name" value="tRNA (guanine-N(7)-)-methyltransferase"/>
    <property type="match status" value="1"/>
</dbReference>
<dbReference type="NCBIfam" id="TIGR00091">
    <property type="entry name" value="tRNA (guanosine(46)-N7)-methyltransferase TrmB"/>
    <property type="match status" value="1"/>
</dbReference>
<dbReference type="RefSeq" id="WP_079411600.1">
    <property type="nucleotide sequence ID" value="NZ_MZGW01000002.1"/>
</dbReference>
<keyword evidence="3 9" id="KW-0489">Methyltransferase</keyword>
<name>A0A1V4I9D4_9FIRM</name>
<dbReference type="PANTHER" id="PTHR23417">
    <property type="entry name" value="3-DEOXY-D-MANNO-OCTULOSONIC-ACID TRANSFERASE/TRNA GUANINE-N 7 - -METHYLTRANSFERASE"/>
    <property type="match status" value="1"/>
</dbReference>
<evidence type="ECO:0000256" key="6">
    <source>
        <dbReference type="ARBA" id="ARBA00022694"/>
    </source>
</evidence>
<reference evidence="10 11" key="1">
    <citation type="submission" date="2017-03" db="EMBL/GenBank/DDBJ databases">
        <title>Genome sequence of Clostridium thermoalcaliphilum DSM 7309.</title>
        <authorList>
            <person name="Poehlein A."/>
            <person name="Daniel R."/>
        </authorList>
    </citation>
    <scope>NUCLEOTIDE SEQUENCE [LARGE SCALE GENOMIC DNA]</scope>
    <source>
        <strain evidence="10 11">DSM 7309</strain>
    </source>
</reference>
<dbReference type="InterPro" id="IPR003358">
    <property type="entry name" value="tRNA_(Gua-N-7)_MeTrfase_Trmb"/>
</dbReference>
<feature type="binding site" evidence="9">
    <location>
        <position position="96"/>
    </location>
    <ligand>
        <name>S-adenosyl-L-methionine</name>
        <dbReference type="ChEBI" id="CHEBI:59789"/>
    </ligand>
</feature>
<comment type="function">
    <text evidence="2 9">Catalyzes the formation of N(7)-methylguanine at position 46 (m7G46) in tRNA.</text>
</comment>
<dbReference type="GO" id="GO:0043527">
    <property type="term" value="C:tRNA methyltransferase complex"/>
    <property type="evidence" value="ECO:0007669"/>
    <property type="project" value="TreeGrafter"/>
</dbReference>
<keyword evidence="5 9" id="KW-0949">S-adenosyl-L-methionine</keyword>
<feature type="binding site" evidence="9">
    <location>
        <position position="122"/>
    </location>
    <ligand>
        <name>substrate</name>
    </ligand>
</feature>
<evidence type="ECO:0000256" key="2">
    <source>
        <dbReference type="ARBA" id="ARBA00003015"/>
    </source>
</evidence>
<evidence type="ECO:0000256" key="8">
    <source>
        <dbReference type="ARBA" id="ARBA00060767"/>
    </source>
</evidence>
<evidence type="ECO:0000256" key="3">
    <source>
        <dbReference type="ARBA" id="ARBA00022603"/>
    </source>
</evidence>
<keyword evidence="6 9" id="KW-0819">tRNA processing</keyword>
<protein>
    <recommendedName>
        <fullName evidence="9">tRNA (guanine-N(7)-)-methyltransferase</fullName>
        <ecNumber evidence="9">2.1.1.33</ecNumber>
    </recommendedName>
    <alternativeName>
        <fullName evidence="9">tRNA (guanine(46)-N(7))-methyltransferase</fullName>
    </alternativeName>
    <alternativeName>
        <fullName evidence="9">tRNA(m7G46)-methyltransferase</fullName>
    </alternativeName>
</protein>
<dbReference type="InterPro" id="IPR029063">
    <property type="entry name" value="SAM-dependent_MTases_sf"/>
</dbReference>
<comment type="catalytic activity">
    <reaction evidence="1 9">
        <text>guanosine(46) in tRNA + S-adenosyl-L-methionine = N(7)-methylguanosine(46) in tRNA + S-adenosyl-L-homocysteine</text>
        <dbReference type="Rhea" id="RHEA:42708"/>
        <dbReference type="Rhea" id="RHEA-COMP:10188"/>
        <dbReference type="Rhea" id="RHEA-COMP:10189"/>
        <dbReference type="ChEBI" id="CHEBI:57856"/>
        <dbReference type="ChEBI" id="CHEBI:59789"/>
        <dbReference type="ChEBI" id="CHEBI:74269"/>
        <dbReference type="ChEBI" id="CHEBI:74480"/>
        <dbReference type="EC" id="2.1.1.33"/>
    </reaction>
</comment>
<dbReference type="Gene3D" id="3.40.50.150">
    <property type="entry name" value="Vaccinia Virus protein VP39"/>
    <property type="match status" value="1"/>
</dbReference>
<comment type="similarity">
    <text evidence="8 9">Belongs to the class I-like SAM-binding methyltransferase superfamily. TrmB family.</text>
</comment>
<dbReference type="OrthoDB" id="9802090at2"/>
<organism evidence="10 11">
    <name type="scientific">Alkalithermobacter paradoxus</name>
    <dbReference type="NCBI Taxonomy" id="29349"/>
    <lineage>
        <taxon>Bacteria</taxon>
        <taxon>Bacillati</taxon>
        <taxon>Bacillota</taxon>
        <taxon>Clostridia</taxon>
        <taxon>Peptostreptococcales</taxon>
        <taxon>Tepidibacteraceae</taxon>
        <taxon>Alkalithermobacter</taxon>
    </lineage>
</organism>
<dbReference type="SUPFAM" id="SSF53335">
    <property type="entry name" value="S-adenosyl-L-methionine-dependent methyltransferases"/>
    <property type="match status" value="1"/>
</dbReference>
<keyword evidence="11" id="KW-1185">Reference proteome</keyword>
<dbReference type="NCBIfam" id="NF001080">
    <property type="entry name" value="PRK00121.2-2"/>
    <property type="match status" value="1"/>
</dbReference>
<sequence>MRYRKKIGAKEKLTTYNDIFIQKYKNYKGKWKNLFQNSNHIHLEIGCGRGKFITTLAQNNPHINYIAIEKLDGILLDCAKKIEEKDIKNIKIICADASELEEIFDHKELQRIYINFCDPWPKKRHSKRRLTYKGFLEIYTNLMSEDGEIHFKTDNKDLFEFSINECCDFGLRLKNIYLDLHKNEEISRNVVTTEYEEKFKGMGMNIYKLEAYSWNNNI</sequence>
<feature type="binding site" evidence="9">
    <location>
        <position position="154"/>
    </location>
    <ligand>
        <name>substrate</name>
    </ligand>
</feature>
<evidence type="ECO:0000256" key="7">
    <source>
        <dbReference type="ARBA" id="ARBA00060552"/>
    </source>
</evidence>
<dbReference type="GO" id="GO:0008176">
    <property type="term" value="F:tRNA (guanine(46)-N7)-methyltransferase activity"/>
    <property type="evidence" value="ECO:0007669"/>
    <property type="project" value="UniProtKB-UniRule"/>
</dbReference>
<dbReference type="EC" id="2.1.1.33" evidence="9"/>
<feature type="binding site" evidence="9">
    <location>
        <position position="118"/>
    </location>
    <ligand>
        <name>S-adenosyl-L-methionine</name>
        <dbReference type="ChEBI" id="CHEBI:59789"/>
    </ligand>
</feature>
<dbReference type="AlphaFoldDB" id="A0A1V4I9D4"/>
<feature type="binding site" evidence="9">
    <location>
        <position position="44"/>
    </location>
    <ligand>
        <name>S-adenosyl-L-methionine</name>
        <dbReference type="ChEBI" id="CHEBI:59789"/>
    </ligand>
</feature>
<proteinExistence type="inferred from homology"/>
<dbReference type="UniPathway" id="UPA00989"/>